<dbReference type="EnsemblPlants" id="ONIVA02G25520.1">
    <property type="protein sequence ID" value="ONIVA02G25520.1"/>
    <property type="gene ID" value="ONIVA02G25520"/>
</dbReference>
<evidence type="ECO:0000256" key="1">
    <source>
        <dbReference type="SAM" id="MobiDB-lite"/>
    </source>
</evidence>
<dbReference type="HOGENOM" id="CLU_060648_0_0_1"/>
<proteinExistence type="predicted"/>
<feature type="compositionally biased region" description="Basic and acidic residues" evidence="1">
    <location>
        <begin position="213"/>
        <end position="234"/>
    </location>
</feature>
<dbReference type="OMA" id="EYLECFK"/>
<evidence type="ECO:0000313" key="3">
    <source>
        <dbReference type="Proteomes" id="UP000006591"/>
    </source>
</evidence>
<dbReference type="Gramene" id="ONIVA02G25520.1">
    <property type="protein sequence ID" value="ONIVA02G25520.1"/>
    <property type="gene ID" value="ONIVA02G25520"/>
</dbReference>
<feature type="compositionally biased region" description="Low complexity" evidence="1">
    <location>
        <begin position="1"/>
        <end position="23"/>
    </location>
</feature>
<organism evidence="2">
    <name type="scientific">Oryza nivara</name>
    <name type="common">Indian wild rice</name>
    <name type="synonym">Oryza sativa f. spontanea</name>
    <dbReference type="NCBI Taxonomy" id="4536"/>
    <lineage>
        <taxon>Eukaryota</taxon>
        <taxon>Viridiplantae</taxon>
        <taxon>Streptophyta</taxon>
        <taxon>Embryophyta</taxon>
        <taxon>Tracheophyta</taxon>
        <taxon>Spermatophyta</taxon>
        <taxon>Magnoliopsida</taxon>
        <taxon>Liliopsida</taxon>
        <taxon>Poales</taxon>
        <taxon>Poaceae</taxon>
        <taxon>BOP clade</taxon>
        <taxon>Oryzoideae</taxon>
        <taxon>Oryzeae</taxon>
        <taxon>Oryzinae</taxon>
        <taxon>Oryza</taxon>
    </lineage>
</organism>
<accession>A0A0E0G9B6</accession>
<dbReference type="Proteomes" id="UP000006591">
    <property type="component" value="Chromosome 2"/>
</dbReference>
<reference evidence="2" key="2">
    <citation type="submission" date="2018-04" db="EMBL/GenBank/DDBJ databases">
        <title>OnivRS2 (Oryza nivara Reference Sequence Version 2).</title>
        <authorList>
            <person name="Zhang J."/>
            <person name="Kudrna D."/>
            <person name="Lee S."/>
            <person name="Talag J."/>
            <person name="Rajasekar S."/>
            <person name="Welchert J."/>
            <person name="Hsing Y.-I."/>
            <person name="Wing R.A."/>
        </authorList>
    </citation>
    <scope>NUCLEOTIDE SEQUENCE [LARGE SCALE GENOMIC DNA]</scope>
    <source>
        <strain evidence="2">SL10</strain>
    </source>
</reference>
<feature type="region of interest" description="Disordered" evidence="1">
    <location>
        <begin position="213"/>
        <end position="252"/>
    </location>
</feature>
<protein>
    <submittedName>
        <fullName evidence="2">Uncharacterized protein</fullName>
    </submittedName>
</protein>
<feature type="region of interest" description="Disordered" evidence="1">
    <location>
        <begin position="1"/>
        <end position="34"/>
    </location>
</feature>
<dbReference type="AlphaFoldDB" id="A0A0E0G9B6"/>
<evidence type="ECO:0000313" key="2">
    <source>
        <dbReference type="EnsemblPlants" id="ONIVA02G25520.1"/>
    </source>
</evidence>
<sequence length="285" mass="30235">MSDPSKLPTPSLLPSCSSPHISPRSTPLPLTSATPCGVPHPPGCGRFDTAGEGCERLDPMPEAAPFEGFASMAEFEVAAEQFRVFIQETKAKAEEAYQLAVLIQKAAAGGGSDVAAALEVCKKAAEATAAGGASSDAAATSEICKAADVMVKEVAARADLIQEGSAEEEAYRPPVLIPVATARDFGGSMRGLTQRTMLGDDSDHMAMFEKKASVTQTDMKEKRGKAKDVSIDEDKSSDDDVDMVIGGYAQDPYDDSGLEELLQDQDALEKSVKKFLECFNSKKFR</sequence>
<name>A0A0E0G9B6_ORYNI</name>
<dbReference type="STRING" id="4536.A0A0E0G9B6"/>
<feature type="compositionally biased region" description="Polar residues" evidence="1">
    <location>
        <begin position="24"/>
        <end position="34"/>
    </location>
</feature>
<keyword evidence="3" id="KW-1185">Reference proteome</keyword>
<reference evidence="2" key="1">
    <citation type="submission" date="2015-04" db="UniProtKB">
        <authorList>
            <consortium name="EnsemblPlants"/>
        </authorList>
    </citation>
    <scope>IDENTIFICATION</scope>
    <source>
        <strain evidence="2">SL10</strain>
    </source>
</reference>